<dbReference type="Proteomes" id="UP000027361">
    <property type="component" value="Unassembled WGS sequence"/>
</dbReference>
<dbReference type="RefSeq" id="XP_013241218.1">
    <property type="nucleotide sequence ID" value="XM_013385764.1"/>
</dbReference>
<dbReference type="UniPathway" id="UPA00193"/>
<dbReference type="FunFam" id="3.40.640.10:FF:000050">
    <property type="entry name" value="Serine hydroxymethyltransferase"/>
    <property type="match status" value="1"/>
</dbReference>
<comment type="caution">
    <text evidence="11">The sequence shown here is derived from an EMBL/GenBank/DDBJ whole genome shotgun (WGS) entry which is preliminary data.</text>
</comment>
<comment type="pathway">
    <text evidence="3 9">One-carbon metabolism; tetrahydrofolate interconversion.</text>
</comment>
<dbReference type="InterPro" id="IPR019798">
    <property type="entry name" value="Ser_HO-MeTrfase_PLP_BS"/>
</dbReference>
<dbReference type="OMA" id="VTNRNAI"/>
<evidence type="ECO:0000256" key="7">
    <source>
        <dbReference type="ARBA" id="ARBA00022898"/>
    </source>
</evidence>
<dbReference type="InterPro" id="IPR049943">
    <property type="entry name" value="Ser_HO-MeTrfase-like"/>
</dbReference>
<proteinExistence type="inferred from homology"/>
<keyword evidence="5 9" id="KW-0554">One-carbon metabolism</keyword>
<dbReference type="GO" id="GO:0005739">
    <property type="term" value="C:mitochondrion"/>
    <property type="evidence" value="ECO:0007669"/>
    <property type="project" value="TreeGrafter"/>
</dbReference>
<evidence type="ECO:0000256" key="2">
    <source>
        <dbReference type="ARBA" id="ARBA00001933"/>
    </source>
</evidence>
<feature type="modified residue" description="N6-(pyridoxal phosphate)lysine" evidence="8">
    <location>
        <position position="251"/>
    </location>
</feature>
<dbReference type="SUPFAM" id="SSF53383">
    <property type="entry name" value="PLP-dependent transferases"/>
    <property type="match status" value="1"/>
</dbReference>
<protein>
    <recommendedName>
        <fullName evidence="9">Serine hydroxymethyltransferase</fullName>
        <ecNumber evidence="9">2.1.2.1</ecNumber>
    </recommendedName>
</protein>
<dbReference type="CDD" id="cd00378">
    <property type="entry name" value="SHMT"/>
    <property type="match status" value="1"/>
</dbReference>
<dbReference type="FunCoup" id="A0A066VMZ8">
    <property type="interactions" value="530"/>
</dbReference>
<dbReference type="PANTHER" id="PTHR11680">
    <property type="entry name" value="SERINE HYDROXYMETHYLTRANSFERASE"/>
    <property type="match status" value="1"/>
</dbReference>
<dbReference type="GO" id="GO:0030170">
    <property type="term" value="F:pyridoxal phosphate binding"/>
    <property type="evidence" value="ECO:0007669"/>
    <property type="project" value="InterPro"/>
</dbReference>
<dbReference type="InterPro" id="IPR001085">
    <property type="entry name" value="Ser_HO-MeTrfase"/>
</dbReference>
<dbReference type="AlphaFoldDB" id="A0A066VMZ8"/>
<evidence type="ECO:0000256" key="5">
    <source>
        <dbReference type="ARBA" id="ARBA00022563"/>
    </source>
</evidence>
<organism evidence="11 12">
    <name type="scientific">Tilletiaria anomala (strain ATCC 24038 / CBS 436.72 / UBC 951)</name>
    <dbReference type="NCBI Taxonomy" id="1037660"/>
    <lineage>
        <taxon>Eukaryota</taxon>
        <taxon>Fungi</taxon>
        <taxon>Dikarya</taxon>
        <taxon>Basidiomycota</taxon>
        <taxon>Ustilaginomycotina</taxon>
        <taxon>Exobasidiomycetes</taxon>
        <taxon>Georgefischeriales</taxon>
        <taxon>Tilletiariaceae</taxon>
        <taxon>Tilletiaria</taxon>
    </lineage>
</organism>
<comment type="cofactor">
    <cofactor evidence="2 8 9">
        <name>pyridoxal 5'-phosphate</name>
        <dbReference type="ChEBI" id="CHEBI:597326"/>
    </cofactor>
</comment>
<dbReference type="GO" id="GO:0004372">
    <property type="term" value="F:glycine hydroxymethyltransferase activity"/>
    <property type="evidence" value="ECO:0007669"/>
    <property type="project" value="UniProtKB-EC"/>
</dbReference>
<dbReference type="HAMAP" id="MF_00051">
    <property type="entry name" value="SHMT"/>
    <property type="match status" value="1"/>
</dbReference>
<dbReference type="EC" id="2.1.2.1" evidence="9"/>
<keyword evidence="6 9" id="KW-0808">Transferase</keyword>
<evidence type="ECO:0000256" key="9">
    <source>
        <dbReference type="RuleBase" id="RU000585"/>
    </source>
</evidence>
<dbReference type="InterPro" id="IPR015424">
    <property type="entry name" value="PyrdxlP-dep_Trfase"/>
</dbReference>
<evidence type="ECO:0000256" key="8">
    <source>
        <dbReference type="PIRSR" id="PIRSR000412-50"/>
    </source>
</evidence>
<dbReference type="Pfam" id="PF00464">
    <property type="entry name" value="SHMT"/>
    <property type="match status" value="1"/>
</dbReference>
<evidence type="ECO:0000259" key="10">
    <source>
        <dbReference type="Pfam" id="PF00464"/>
    </source>
</evidence>
<reference evidence="11 12" key="1">
    <citation type="submission" date="2014-05" db="EMBL/GenBank/DDBJ databases">
        <title>Draft genome sequence of a rare smut relative, Tilletiaria anomala UBC 951.</title>
        <authorList>
            <consortium name="DOE Joint Genome Institute"/>
            <person name="Toome M."/>
            <person name="Kuo A."/>
            <person name="Henrissat B."/>
            <person name="Lipzen A."/>
            <person name="Tritt A."/>
            <person name="Yoshinaga Y."/>
            <person name="Zane M."/>
            <person name="Barry K."/>
            <person name="Grigoriev I.V."/>
            <person name="Spatafora J.W."/>
            <person name="Aimea M.C."/>
        </authorList>
    </citation>
    <scope>NUCLEOTIDE SEQUENCE [LARGE SCALE GENOMIC DNA]</scope>
    <source>
        <strain evidence="11 12">UBC 951</strain>
    </source>
</reference>
<keyword evidence="12" id="KW-1185">Reference proteome</keyword>
<dbReference type="PIRSF" id="PIRSF000412">
    <property type="entry name" value="SHMT"/>
    <property type="match status" value="1"/>
</dbReference>
<evidence type="ECO:0000256" key="1">
    <source>
        <dbReference type="ARBA" id="ARBA00001528"/>
    </source>
</evidence>
<dbReference type="PANTHER" id="PTHR11680:SF35">
    <property type="entry name" value="SERINE HYDROXYMETHYLTRANSFERASE 1"/>
    <property type="match status" value="1"/>
</dbReference>
<dbReference type="OrthoDB" id="10265628at2759"/>
<dbReference type="Gene3D" id="3.90.1150.10">
    <property type="entry name" value="Aspartate Aminotransferase, domain 1"/>
    <property type="match status" value="1"/>
</dbReference>
<feature type="domain" description="Serine hydroxymethyltransferase-like" evidence="10">
    <location>
        <begin position="20"/>
        <end position="407"/>
    </location>
</feature>
<dbReference type="PROSITE" id="PS00096">
    <property type="entry name" value="SHMT"/>
    <property type="match status" value="1"/>
</dbReference>
<dbReference type="Gene3D" id="3.40.640.10">
    <property type="entry name" value="Type I PLP-dependent aspartate aminotransferase-like (Major domain)"/>
    <property type="match status" value="1"/>
</dbReference>
<evidence type="ECO:0000313" key="11">
    <source>
        <dbReference type="EMBL" id="KDN39935.1"/>
    </source>
</evidence>
<dbReference type="GO" id="GO:0019264">
    <property type="term" value="P:glycine biosynthetic process from serine"/>
    <property type="evidence" value="ECO:0007669"/>
    <property type="project" value="InterPro"/>
</dbReference>
<dbReference type="GO" id="GO:0008168">
    <property type="term" value="F:methyltransferase activity"/>
    <property type="evidence" value="ECO:0007669"/>
    <property type="project" value="UniProtKB-KW"/>
</dbReference>
<dbReference type="STRING" id="1037660.A0A066VMZ8"/>
<comment type="catalytic activity">
    <reaction evidence="1 9">
        <text>(6R)-5,10-methylene-5,6,7,8-tetrahydrofolate + glycine + H2O = (6S)-5,6,7,8-tetrahydrofolate + L-serine</text>
        <dbReference type="Rhea" id="RHEA:15481"/>
        <dbReference type="ChEBI" id="CHEBI:15377"/>
        <dbReference type="ChEBI" id="CHEBI:15636"/>
        <dbReference type="ChEBI" id="CHEBI:33384"/>
        <dbReference type="ChEBI" id="CHEBI:57305"/>
        <dbReference type="ChEBI" id="CHEBI:57453"/>
        <dbReference type="EC" id="2.1.2.1"/>
    </reaction>
</comment>
<accession>A0A066VMZ8</accession>
<dbReference type="InterPro" id="IPR039429">
    <property type="entry name" value="SHMT-like_dom"/>
</dbReference>
<dbReference type="EMBL" id="JMSN01000097">
    <property type="protein sequence ID" value="KDN39935.1"/>
    <property type="molecule type" value="Genomic_DNA"/>
</dbReference>
<sequence length="476" mass="51503">MSAQAIPVPNDFNKVLYAPLAEVDPEVAQIIEDETWRQFSGLELIASENLTSLATMEANGSILTNKYSEGLPGARYYGGNEHIDRLENLCRERALKAFDLDPKVWGVNVQPYSGSTANFATFTALLEPQDRIMGLGLPDGGHLTHGYYTAKKKISASSIYFQSFPYQVDPKTGYIDYERLATNANLFKPRMIICGGSAYPRDWDYAKLAATAKQHSALLMADIAHISGLVAAKVQNNPFEFCDVVTTTTHKTLRGPRAGMIFFRKDKDPEAEAKINAAVFPACQGGPHNNTIAGIATALRQVSSPEFKEYAAAVIKNSQALGAKLLSYGYKLQTEGSANHLVLWDLRPLGLTGSKIEKICDLAHITINKNAVAGDTSAMVPGGVRIGASALTSRSMGPADMEQVATFLHRAIEISQVLQKEAGSKLLKDFVAKATTGEGEGRKLIEQLAGDVQAFATRFPLPGVPDSSKIQRPAGH</sequence>
<gene>
    <name evidence="11" type="ORF">K437DRAFT_258814</name>
</gene>
<dbReference type="GO" id="GO:0035999">
    <property type="term" value="P:tetrahydrofolate interconversion"/>
    <property type="evidence" value="ECO:0007669"/>
    <property type="project" value="UniProtKB-UniPathway"/>
</dbReference>
<evidence type="ECO:0000256" key="4">
    <source>
        <dbReference type="ARBA" id="ARBA00006376"/>
    </source>
</evidence>
<comment type="function">
    <text evidence="9">Interconversion of serine and glycine.</text>
</comment>
<dbReference type="InterPro" id="IPR015422">
    <property type="entry name" value="PyrdxlP-dep_Trfase_small"/>
</dbReference>
<evidence type="ECO:0000256" key="3">
    <source>
        <dbReference type="ARBA" id="ARBA00004777"/>
    </source>
</evidence>
<evidence type="ECO:0000313" key="12">
    <source>
        <dbReference type="Proteomes" id="UP000027361"/>
    </source>
</evidence>
<dbReference type="InterPro" id="IPR015421">
    <property type="entry name" value="PyrdxlP-dep_Trfase_major"/>
</dbReference>
<name>A0A066VMZ8_TILAU</name>
<dbReference type="NCBIfam" id="NF000586">
    <property type="entry name" value="PRK00011.1"/>
    <property type="match status" value="1"/>
</dbReference>
<dbReference type="GeneID" id="25265084"/>
<keyword evidence="7 8" id="KW-0663">Pyridoxal phosphate</keyword>
<evidence type="ECO:0000256" key="6">
    <source>
        <dbReference type="ARBA" id="ARBA00022679"/>
    </source>
</evidence>
<keyword evidence="11" id="KW-0489">Methyltransferase</keyword>
<dbReference type="HOGENOM" id="CLU_022477_0_2_1"/>
<comment type="similarity">
    <text evidence="4 9">Belongs to the SHMT family.</text>
</comment>
<dbReference type="GO" id="GO:0032259">
    <property type="term" value="P:methylation"/>
    <property type="evidence" value="ECO:0007669"/>
    <property type="project" value="UniProtKB-KW"/>
</dbReference>
<dbReference type="InParanoid" id="A0A066VMZ8"/>